<feature type="binding site" evidence="11 13">
    <location>
        <position position="172"/>
    </location>
    <ligand>
        <name>Zn(2+)</name>
        <dbReference type="ChEBI" id="CHEBI:29105"/>
        <note>catalytic</note>
    </ligand>
</feature>
<dbReference type="Pfam" id="PF00090">
    <property type="entry name" value="TSP_1"/>
    <property type="match status" value="1"/>
</dbReference>
<feature type="disulfide bond" evidence="12">
    <location>
        <begin position="279"/>
        <end position="310"/>
    </location>
</feature>
<evidence type="ECO:0000259" key="15">
    <source>
        <dbReference type="PROSITE" id="PS50215"/>
    </source>
</evidence>
<evidence type="ECO:0000256" key="6">
    <source>
        <dbReference type="ARBA" id="ARBA00022801"/>
    </source>
</evidence>
<comment type="caution">
    <text evidence="13">Lacks conserved residue(s) required for the propagation of feature annotation.</text>
</comment>
<keyword evidence="2" id="KW-0964">Secreted</keyword>
<dbReference type="InterPro" id="IPR041645">
    <property type="entry name" value="ADAMTS_CR_2"/>
</dbReference>
<dbReference type="PANTHER" id="PTHR13723">
    <property type="entry name" value="ADAMTS A DISINTEGRIN AND METALLOPROTEASE WITH THROMBOSPONDIN MOTIFS PROTEASE"/>
    <property type="match status" value="1"/>
</dbReference>
<dbReference type="GO" id="GO:0031012">
    <property type="term" value="C:extracellular matrix"/>
    <property type="evidence" value="ECO:0007669"/>
    <property type="project" value="TreeGrafter"/>
</dbReference>
<feature type="disulfide bond" evidence="12">
    <location>
        <begin position="132"/>
        <end position="138"/>
    </location>
</feature>
<feature type="binding site" evidence="11">
    <location>
        <position position="121"/>
    </location>
    <ligand>
        <name>Ca(2+)</name>
        <dbReference type="ChEBI" id="CHEBI:29108"/>
        <label>1</label>
    </ligand>
</feature>
<keyword evidence="10" id="KW-0325">Glycoprotein</keyword>
<proteinExistence type="predicted"/>
<dbReference type="Pfam" id="PF01421">
    <property type="entry name" value="Reprolysin"/>
    <property type="match status" value="1"/>
</dbReference>
<evidence type="ECO:0000256" key="3">
    <source>
        <dbReference type="ARBA" id="ARBA00022670"/>
    </source>
</evidence>
<evidence type="ECO:0000313" key="16">
    <source>
        <dbReference type="EnsemblMetazoa" id="XP_026296950"/>
    </source>
</evidence>
<dbReference type="Pfam" id="PF17771">
    <property type="entry name" value="ADAMTS_CR_2"/>
    <property type="match status" value="1"/>
</dbReference>
<evidence type="ECO:0000256" key="8">
    <source>
        <dbReference type="ARBA" id="ARBA00023049"/>
    </source>
</evidence>
<feature type="binding site" evidence="11 13">
    <location>
        <position position="182"/>
    </location>
    <ligand>
        <name>Zn(2+)</name>
        <dbReference type="ChEBI" id="CHEBI:29105"/>
        <note>catalytic</note>
    </ligand>
</feature>
<sequence length="891" mass="101172">MAKTIAKRAFSSQKRHPPKNQANSYTMELLLVLDKTVLDYHKDFDVENYALTLLNMAAALLHDVSLGINMELTIVRIIRMLVQENEMSLTITKDTNATLKYFQKWQRMINPGDDTHPNHHDCAILITKSNICDSPSVCGFTGTSTIAGTCDPLKGAAIINDVGLHTGYHIAHHLGHTLGMSHDVKEENGCPGIIHHENYIETTVMHPGNLYITRKWSVCSKESLRLYIETDLGFCLVDKQQNYEFPSTELLPGVMYNADDQCRIEYGLEARHCDLEVKCESLRCAIPGKGCVSTMEPVADGTRCGENRWCYGMKCLLVGERPGVVDGGWSNWSPWSRCSRTCGSGVTLSVRRCVNPVPSNGGAFCRGDRKRHKICTTEPCDVGAPSFRDVQCSGYNNWIFPEDGKLHQWSEYKLPEDLRISENPCTLYCVNEKNVVASLNPRVVDGTTCYRGIRNICIGGICREIPCDLNMESNAIEDACGVCKGNGTSCSLKSYTTTIVQASRPTKLVEIPLDATNVRVEEMEPSKSRIMVWSKDEKPLIRGDRLGLYEIAGMKAWLGAIRLNQETLVIPGPIFEELIILILPKENVTVRYSFGVREKSPRKPEFSWNFLDWEECNANCGPGEQISKPRCLEKHAGLVDDTFCKSMARPQEKVRPCYRAPCVPRWVLGDWQGCTSCTFRCENTRSVKCVRPVGHSEQDVDIIADSYCEGPKPKEREPCAGREKRSNDNIPTTRSKRWQKDSDEKKLRIKRKHEEEEDDDDDDDDDEEEEERHEEEEEEREEEEEEREEEEEEREEEEEEEEEKEEKKEEEDRLRIQQIKKGEEVIDSKDVHNLTLNIILEHDATGALIFPKDFVPQPPSNSTVFTLVGMDAVKYIQKIQEDAVTPSKRHS</sequence>
<dbReference type="Pfam" id="PF19030">
    <property type="entry name" value="TSP1_ADAMTS"/>
    <property type="match status" value="1"/>
</dbReference>
<feature type="disulfide bond" evidence="12">
    <location>
        <begin position="353"/>
        <end position="365"/>
    </location>
</feature>
<feature type="binding site" evidence="11">
    <location>
        <position position="114"/>
    </location>
    <ligand>
        <name>Ca(2+)</name>
        <dbReference type="ChEBI" id="CHEBI:29108"/>
        <label>1</label>
    </ligand>
</feature>
<dbReference type="Gene3D" id="2.20.100.10">
    <property type="entry name" value="Thrombospondin type-1 (TSP1) repeat"/>
    <property type="match status" value="2"/>
</dbReference>
<feature type="disulfide bond" evidence="12">
    <location>
        <begin position="150"/>
        <end position="235"/>
    </location>
</feature>
<dbReference type="Gene3D" id="3.40.390.10">
    <property type="entry name" value="Collagenase (Catalytic Domain)"/>
    <property type="match status" value="1"/>
</dbReference>
<dbReference type="PRINTS" id="PR01857">
    <property type="entry name" value="ADAMTSFAMILY"/>
</dbReference>
<dbReference type="Pfam" id="PF05986">
    <property type="entry name" value="ADAMTS_spacer1"/>
    <property type="match status" value="1"/>
</dbReference>
<comment type="subcellular location">
    <subcellularLocation>
        <location evidence="1">Secreted</location>
    </subcellularLocation>
</comment>
<dbReference type="GO" id="GO:0005576">
    <property type="term" value="C:extracellular region"/>
    <property type="evidence" value="ECO:0007669"/>
    <property type="project" value="UniProtKB-SubCell"/>
</dbReference>
<evidence type="ECO:0000256" key="11">
    <source>
        <dbReference type="PIRSR" id="PIRSR613273-2"/>
    </source>
</evidence>
<evidence type="ECO:0000256" key="7">
    <source>
        <dbReference type="ARBA" id="ARBA00022833"/>
    </source>
</evidence>
<reference evidence="16" key="1">
    <citation type="submission" date="2021-01" db="UniProtKB">
        <authorList>
            <consortium name="EnsemblMetazoa"/>
        </authorList>
    </citation>
    <scope>IDENTIFICATION</scope>
    <source>
        <strain evidence="16">DH4</strain>
    </source>
</reference>
<evidence type="ECO:0000256" key="10">
    <source>
        <dbReference type="ARBA" id="ARBA00023180"/>
    </source>
</evidence>
<reference evidence="18" key="2">
    <citation type="submission" date="2025-04" db="UniProtKB">
        <authorList>
            <consortium name="RefSeq"/>
        </authorList>
    </citation>
    <scope>IDENTIFICATION</scope>
    <source>
        <strain evidence="18">DH4</strain>
        <tissue evidence="18">Whole body</tissue>
    </source>
</reference>
<keyword evidence="17" id="KW-1185">Reference proteome</keyword>
<feature type="binding site" evidence="11">
    <location>
        <position position="238"/>
    </location>
    <ligand>
        <name>Ca(2+)</name>
        <dbReference type="ChEBI" id="CHEBI:29108"/>
        <label>1</label>
    </ligand>
</feature>
<dbReference type="SUPFAM" id="SSF55486">
    <property type="entry name" value="Metalloproteases ('zincins'), catalytic domain"/>
    <property type="match status" value="1"/>
</dbReference>
<accession>A0A8B8GYW8</accession>
<dbReference type="InterPro" id="IPR036383">
    <property type="entry name" value="TSP1_rpt_sf"/>
</dbReference>
<dbReference type="GO" id="GO:0030198">
    <property type="term" value="P:extracellular matrix organization"/>
    <property type="evidence" value="ECO:0007669"/>
    <property type="project" value="InterPro"/>
</dbReference>
<evidence type="ECO:0000313" key="17">
    <source>
        <dbReference type="Proteomes" id="UP000005203"/>
    </source>
</evidence>
<feature type="disulfide bond" evidence="12">
    <location>
        <begin position="338"/>
        <end position="375"/>
    </location>
</feature>
<dbReference type="RefSeq" id="XP_026296950.1">
    <property type="nucleotide sequence ID" value="XM_026441165.1"/>
</dbReference>
<keyword evidence="6" id="KW-0378">Hydrolase</keyword>
<feature type="disulfide bond" evidence="12">
    <location>
        <begin position="262"/>
        <end position="284"/>
    </location>
</feature>
<feature type="compositionally biased region" description="Basic and acidic residues" evidence="14">
    <location>
        <begin position="711"/>
        <end position="727"/>
    </location>
</feature>
<feature type="disulfide bond" evidence="12">
    <location>
        <begin position="304"/>
        <end position="315"/>
    </location>
</feature>
<feature type="binding site" evidence="11">
    <location>
        <position position="114"/>
    </location>
    <ligand>
        <name>Ca(2+)</name>
        <dbReference type="ChEBI" id="CHEBI:29108"/>
        <label>2</label>
    </ligand>
</feature>
<dbReference type="PANTHER" id="PTHR13723:SF200">
    <property type="entry name" value="ADAM METALLOPEPTIDASE WITH THROMBOSPONDIN TYPE 1 MOTIF B, ISOFORM B"/>
    <property type="match status" value="1"/>
</dbReference>
<feature type="binding site" evidence="11">
    <location>
        <position position="235"/>
    </location>
    <ligand>
        <name>Ca(2+)</name>
        <dbReference type="ChEBI" id="CHEBI:29108"/>
        <label>1</label>
    </ligand>
</feature>
<feature type="binding site" evidence="11 13">
    <location>
        <position position="176"/>
    </location>
    <ligand>
        <name>Zn(2+)</name>
        <dbReference type="ChEBI" id="CHEBI:29105"/>
        <note>catalytic</note>
    </ligand>
</feature>
<evidence type="ECO:0000313" key="18">
    <source>
        <dbReference type="RefSeq" id="XP_026296950.1"/>
    </source>
</evidence>
<keyword evidence="7 11" id="KW-0862">Zinc</keyword>
<feature type="compositionally biased region" description="Acidic residues" evidence="14">
    <location>
        <begin position="755"/>
        <end position="804"/>
    </location>
</feature>
<dbReference type="SUPFAM" id="SSF82895">
    <property type="entry name" value="TSP-1 type 1 repeat"/>
    <property type="match status" value="2"/>
</dbReference>
<evidence type="ECO:0000256" key="5">
    <source>
        <dbReference type="ARBA" id="ARBA00022737"/>
    </source>
</evidence>
<dbReference type="SMART" id="SM00209">
    <property type="entry name" value="TSP1"/>
    <property type="match status" value="2"/>
</dbReference>
<evidence type="ECO:0000256" key="13">
    <source>
        <dbReference type="PROSITE-ProRule" id="PRU00276"/>
    </source>
</evidence>
<evidence type="ECO:0000256" key="2">
    <source>
        <dbReference type="ARBA" id="ARBA00022525"/>
    </source>
</evidence>
<name>A0A7M7MKK9_APIME</name>
<dbReference type="AlphaFoldDB" id="A0A7M7MKK9"/>
<dbReference type="PROSITE" id="PS50092">
    <property type="entry name" value="TSP1"/>
    <property type="match status" value="2"/>
</dbReference>
<dbReference type="FunFam" id="2.20.100.10:FF:000007">
    <property type="entry name" value="Thrombospondin 1"/>
    <property type="match status" value="1"/>
</dbReference>
<dbReference type="Gene3D" id="3.40.1620.60">
    <property type="match status" value="1"/>
</dbReference>
<feature type="disulfide bond" evidence="12">
    <location>
        <begin position="273"/>
        <end position="291"/>
    </location>
</feature>
<feature type="disulfide bond" evidence="12">
    <location>
        <begin position="342"/>
        <end position="380"/>
    </location>
</feature>
<dbReference type="Proteomes" id="UP000005203">
    <property type="component" value="Linkage group LG6"/>
</dbReference>
<organism evidence="16">
    <name type="scientific">Apis mellifera</name>
    <name type="common">Honeybee</name>
    <dbReference type="NCBI Taxonomy" id="7460"/>
    <lineage>
        <taxon>Eukaryota</taxon>
        <taxon>Metazoa</taxon>
        <taxon>Ecdysozoa</taxon>
        <taxon>Arthropoda</taxon>
        <taxon>Hexapoda</taxon>
        <taxon>Insecta</taxon>
        <taxon>Pterygota</taxon>
        <taxon>Neoptera</taxon>
        <taxon>Endopterygota</taxon>
        <taxon>Hymenoptera</taxon>
        <taxon>Apocrita</taxon>
        <taxon>Aculeata</taxon>
        <taxon>Apoidea</taxon>
        <taxon>Anthophila</taxon>
        <taxon>Apidae</taxon>
        <taxon>Apis</taxon>
    </lineage>
</organism>
<evidence type="ECO:0000256" key="14">
    <source>
        <dbReference type="SAM" id="MobiDB-lite"/>
    </source>
</evidence>
<dbReference type="KEGG" id="ame:724391"/>
<protein>
    <submittedName>
        <fullName evidence="18">A disintegrin and metalloproteinase with thrombospondin motifs 7</fullName>
    </submittedName>
</protein>
<dbReference type="InterPro" id="IPR013273">
    <property type="entry name" value="ADAMTS/ADAMTS-like"/>
</dbReference>
<keyword evidence="11" id="KW-0106">Calcium</keyword>
<feature type="disulfide bond" evidence="12">
    <location>
        <begin position="190"/>
        <end position="219"/>
    </location>
</feature>
<dbReference type="GO" id="GO:0006508">
    <property type="term" value="P:proteolysis"/>
    <property type="evidence" value="ECO:0007669"/>
    <property type="project" value="UniProtKB-KW"/>
</dbReference>
<keyword evidence="3" id="KW-0645">Protease</keyword>
<dbReference type="EnsemblMetazoa" id="XM_026441165">
    <property type="protein sequence ID" value="XP_026296950"/>
    <property type="gene ID" value="LOC724391"/>
</dbReference>
<feature type="region of interest" description="Disordered" evidence="14">
    <location>
        <begin position="706"/>
        <end position="821"/>
    </location>
</feature>
<feature type="binding site" evidence="11">
    <location>
        <position position="28"/>
    </location>
    <ligand>
        <name>Ca(2+)</name>
        <dbReference type="ChEBI" id="CHEBI:29108"/>
        <label>2</label>
    </ligand>
</feature>
<feature type="binding site" evidence="11">
    <location>
        <position position="28"/>
    </location>
    <ligand>
        <name>Ca(2+)</name>
        <dbReference type="ChEBI" id="CHEBI:29108"/>
        <label>1</label>
    </ligand>
</feature>
<keyword evidence="4 11" id="KW-0479">Metal-binding</keyword>
<keyword evidence="8 18" id="KW-0482">Metalloprotease</keyword>
<feature type="compositionally biased region" description="Basic and acidic residues" evidence="14">
    <location>
        <begin position="805"/>
        <end position="821"/>
    </location>
</feature>
<evidence type="ECO:0000256" key="1">
    <source>
        <dbReference type="ARBA" id="ARBA00004613"/>
    </source>
</evidence>
<dbReference type="InterPro" id="IPR024079">
    <property type="entry name" value="MetalloPept_cat_dom_sf"/>
</dbReference>
<dbReference type="OrthoDB" id="7604421at2759"/>
<evidence type="ECO:0000256" key="4">
    <source>
        <dbReference type="ARBA" id="ARBA00022723"/>
    </source>
</evidence>
<feature type="binding site" evidence="11">
    <location>
        <position position="238"/>
    </location>
    <ligand>
        <name>Ca(2+)</name>
        <dbReference type="ChEBI" id="CHEBI:29108"/>
        <label>2</label>
    </ligand>
</feature>
<dbReference type="Gene3D" id="2.60.120.830">
    <property type="match status" value="1"/>
</dbReference>
<evidence type="ECO:0000256" key="12">
    <source>
        <dbReference type="PIRSR" id="PIRSR613273-3"/>
    </source>
</evidence>
<evidence type="ECO:0000256" key="9">
    <source>
        <dbReference type="ARBA" id="ARBA00023157"/>
    </source>
</evidence>
<accession>A0A7M7MKK9</accession>
<dbReference type="InterPro" id="IPR050439">
    <property type="entry name" value="ADAMTS_ADAMTS-like"/>
</dbReference>
<dbReference type="InterPro" id="IPR010294">
    <property type="entry name" value="ADAMTS_spacer1"/>
</dbReference>
<gene>
    <name evidence="18" type="primary">LOC724391</name>
</gene>
<dbReference type="GO" id="GO:0046872">
    <property type="term" value="F:metal ion binding"/>
    <property type="evidence" value="ECO:0007669"/>
    <property type="project" value="UniProtKB-KW"/>
</dbReference>
<feature type="region of interest" description="Disordered" evidence="14">
    <location>
        <begin position="1"/>
        <end position="20"/>
    </location>
</feature>
<feature type="domain" description="Peptidase M12B" evidence="15">
    <location>
        <begin position="25"/>
        <end position="240"/>
    </location>
</feature>
<dbReference type="GO" id="GO:0004222">
    <property type="term" value="F:metalloendopeptidase activity"/>
    <property type="evidence" value="ECO:0007669"/>
    <property type="project" value="InterPro"/>
</dbReference>
<dbReference type="GeneID" id="724391"/>
<comment type="cofactor">
    <cofactor evidence="11">
        <name>Zn(2+)</name>
        <dbReference type="ChEBI" id="CHEBI:29105"/>
    </cofactor>
    <text evidence="11">Binds 1 zinc ion per subunit.</text>
</comment>
<dbReference type="InterPro" id="IPR000884">
    <property type="entry name" value="TSP1_rpt"/>
</dbReference>
<keyword evidence="9 12" id="KW-1015">Disulfide bond</keyword>
<dbReference type="InterPro" id="IPR001590">
    <property type="entry name" value="Peptidase_M12B"/>
</dbReference>
<keyword evidence="5" id="KW-0677">Repeat</keyword>
<dbReference type="PROSITE" id="PS50215">
    <property type="entry name" value="ADAM_MEPRO"/>
    <property type="match status" value="1"/>
</dbReference>